<feature type="modified residue" description="4-aspartylphosphate" evidence="5">
    <location>
        <position position="55"/>
    </location>
</feature>
<dbReference type="GO" id="GO:0043565">
    <property type="term" value="F:sequence-specific DNA binding"/>
    <property type="evidence" value="ECO:0007669"/>
    <property type="project" value="InterPro"/>
</dbReference>
<dbReference type="Gene3D" id="1.10.8.60">
    <property type="match status" value="1"/>
</dbReference>
<dbReference type="CDD" id="cd00009">
    <property type="entry name" value="AAA"/>
    <property type="match status" value="1"/>
</dbReference>
<evidence type="ECO:0000313" key="8">
    <source>
        <dbReference type="EMBL" id="MBI2877644.1"/>
    </source>
</evidence>
<organism evidence="8 9">
    <name type="scientific">Tectimicrobiota bacterium</name>
    <dbReference type="NCBI Taxonomy" id="2528274"/>
    <lineage>
        <taxon>Bacteria</taxon>
        <taxon>Pseudomonadati</taxon>
        <taxon>Nitrospinota/Tectimicrobiota group</taxon>
        <taxon>Candidatus Tectimicrobiota</taxon>
    </lineage>
</organism>
<dbReference type="InterPro" id="IPR001789">
    <property type="entry name" value="Sig_transdc_resp-reg_receiver"/>
</dbReference>
<evidence type="ECO:0000256" key="5">
    <source>
        <dbReference type="PROSITE-ProRule" id="PRU00169"/>
    </source>
</evidence>
<feature type="domain" description="Sigma-54 factor interaction" evidence="6">
    <location>
        <begin position="146"/>
        <end position="374"/>
    </location>
</feature>
<dbReference type="PANTHER" id="PTHR32071">
    <property type="entry name" value="TRANSCRIPTIONAL REGULATORY PROTEIN"/>
    <property type="match status" value="1"/>
</dbReference>
<dbReference type="InterPro" id="IPR002197">
    <property type="entry name" value="HTH_Fis"/>
</dbReference>
<evidence type="ECO:0000259" key="7">
    <source>
        <dbReference type="PROSITE" id="PS50110"/>
    </source>
</evidence>
<comment type="caution">
    <text evidence="8">The sequence shown here is derived from an EMBL/GenBank/DDBJ whole genome shotgun (WGS) entry which is preliminary data.</text>
</comment>
<dbReference type="GO" id="GO:0005524">
    <property type="term" value="F:ATP binding"/>
    <property type="evidence" value="ECO:0007669"/>
    <property type="project" value="UniProtKB-KW"/>
</dbReference>
<keyword evidence="3" id="KW-0805">Transcription regulation</keyword>
<dbReference type="GO" id="GO:0000160">
    <property type="term" value="P:phosphorelay signal transduction system"/>
    <property type="evidence" value="ECO:0007669"/>
    <property type="project" value="InterPro"/>
</dbReference>
<evidence type="ECO:0000313" key="9">
    <source>
        <dbReference type="Proteomes" id="UP000769766"/>
    </source>
</evidence>
<name>A0A932CQN7_UNCTE</name>
<keyword evidence="5" id="KW-0597">Phosphoprotein</keyword>
<dbReference type="InterPro" id="IPR025662">
    <property type="entry name" value="Sigma_54_int_dom_ATP-bd_1"/>
</dbReference>
<dbReference type="PROSITE" id="PS00676">
    <property type="entry name" value="SIGMA54_INTERACT_2"/>
    <property type="match status" value="1"/>
</dbReference>
<dbReference type="Pfam" id="PF00072">
    <property type="entry name" value="Response_reg"/>
    <property type="match status" value="1"/>
</dbReference>
<dbReference type="PROSITE" id="PS50045">
    <property type="entry name" value="SIGMA54_INTERACT_4"/>
    <property type="match status" value="1"/>
</dbReference>
<dbReference type="SMART" id="SM00382">
    <property type="entry name" value="AAA"/>
    <property type="match status" value="1"/>
</dbReference>
<dbReference type="AlphaFoldDB" id="A0A932CQN7"/>
<dbReference type="Gene3D" id="3.40.50.300">
    <property type="entry name" value="P-loop containing nucleotide triphosphate hydrolases"/>
    <property type="match status" value="1"/>
</dbReference>
<dbReference type="SUPFAM" id="SSF52172">
    <property type="entry name" value="CheY-like"/>
    <property type="match status" value="1"/>
</dbReference>
<evidence type="ECO:0000259" key="6">
    <source>
        <dbReference type="PROSITE" id="PS50045"/>
    </source>
</evidence>
<dbReference type="InterPro" id="IPR011006">
    <property type="entry name" value="CheY-like_superfamily"/>
</dbReference>
<dbReference type="Pfam" id="PF25601">
    <property type="entry name" value="AAA_lid_14"/>
    <property type="match status" value="1"/>
</dbReference>
<evidence type="ECO:0000256" key="4">
    <source>
        <dbReference type="ARBA" id="ARBA00023163"/>
    </source>
</evidence>
<reference evidence="8" key="1">
    <citation type="submission" date="2020-07" db="EMBL/GenBank/DDBJ databases">
        <title>Huge and variable diversity of episymbiotic CPR bacteria and DPANN archaea in groundwater ecosystems.</title>
        <authorList>
            <person name="He C.Y."/>
            <person name="Keren R."/>
            <person name="Whittaker M."/>
            <person name="Farag I.F."/>
            <person name="Doudna J."/>
            <person name="Cate J.H.D."/>
            <person name="Banfield J.F."/>
        </authorList>
    </citation>
    <scope>NUCLEOTIDE SEQUENCE</scope>
    <source>
        <strain evidence="8">NC_groundwater_672_Ag_B-0.1um_62_36</strain>
    </source>
</reference>
<dbReference type="Gene3D" id="3.40.50.2300">
    <property type="match status" value="1"/>
</dbReference>
<dbReference type="InterPro" id="IPR009057">
    <property type="entry name" value="Homeodomain-like_sf"/>
</dbReference>
<keyword evidence="4" id="KW-0804">Transcription</keyword>
<dbReference type="Gene3D" id="1.10.10.60">
    <property type="entry name" value="Homeodomain-like"/>
    <property type="match status" value="1"/>
</dbReference>
<keyword evidence="2" id="KW-0067">ATP-binding</keyword>
<dbReference type="PROSITE" id="PS50110">
    <property type="entry name" value="RESPONSE_REGULATORY"/>
    <property type="match status" value="1"/>
</dbReference>
<dbReference type="Proteomes" id="UP000769766">
    <property type="component" value="Unassembled WGS sequence"/>
</dbReference>
<dbReference type="InterPro" id="IPR025943">
    <property type="entry name" value="Sigma_54_int_dom_ATP-bd_2"/>
</dbReference>
<evidence type="ECO:0000256" key="3">
    <source>
        <dbReference type="ARBA" id="ARBA00023015"/>
    </source>
</evidence>
<protein>
    <submittedName>
        <fullName evidence="8">Sigma-54-dependent Fis family transcriptional regulator</fullName>
    </submittedName>
</protein>
<dbReference type="SUPFAM" id="SSF46689">
    <property type="entry name" value="Homeodomain-like"/>
    <property type="match status" value="1"/>
</dbReference>
<keyword evidence="1" id="KW-0547">Nucleotide-binding</keyword>
<proteinExistence type="predicted"/>
<dbReference type="Pfam" id="PF00158">
    <property type="entry name" value="Sigma54_activat"/>
    <property type="match status" value="1"/>
</dbReference>
<dbReference type="InterPro" id="IPR027417">
    <property type="entry name" value="P-loop_NTPase"/>
</dbReference>
<gene>
    <name evidence="8" type="ORF">HYY20_12260</name>
</gene>
<dbReference type="InterPro" id="IPR058031">
    <property type="entry name" value="AAA_lid_NorR"/>
</dbReference>
<dbReference type="InterPro" id="IPR002078">
    <property type="entry name" value="Sigma_54_int"/>
</dbReference>
<dbReference type="SMART" id="SM00448">
    <property type="entry name" value="REC"/>
    <property type="match status" value="1"/>
</dbReference>
<dbReference type="PROSITE" id="PS00675">
    <property type="entry name" value="SIGMA54_INTERACT_1"/>
    <property type="match status" value="1"/>
</dbReference>
<feature type="domain" description="Response regulatory" evidence="7">
    <location>
        <begin position="6"/>
        <end position="120"/>
    </location>
</feature>
<evidence type="ECO:0000256" key="2">
    <source>
        <dbReference type="ARBA" id="ARBA00022840"/>
    </source>
</evidence>
<evidence type="ECO:0000256" key="1">
    <source>
        <dbReference type="ARBA" id="ARBA00022741"/>
    </source>
</evidence>
<dbReference type="PANTHER" id="PTHR32071:SF100">
    <property type="entry name" value="RESPONSE REGULATOR PROTEIN PILR"/>
    <property type="match status" value="1"/>
</dbReference>
<dbReference type="SUPFAM" id="SSF52540">
    <property type="entry name" value="P-loop containing nucleoside triphosphate hydrolases"/>
    <property type="match status" value="1"/>
</dbReference>
<dbReference type="GO" id="GO:0006355">
    <property type="term" value="P:regulation of DNA-templated transcription"/>
    <property type="evidence" value="ECO:0007669"/>
    <property type="project" value="InterPro"/>
</dbReference>
<dbReference type="InterPro" id="IPR003593">
    <property type="entry name" value="AAA+_ATPase"/>
</dbReference>
<accession>A0A932CQN7</accession>
<dbReference type="Pfam" id="PF02954">
    <property type="entry name" value="HTH_8"/>
    <property type="match status" value="1"/>
</dbReference>
<dbReference type="FunFam" id="3.40.50.300:FF:000006">
    <property type="entry name" value="DNA-binding transcriptional regulator NtrC"/>
    <property type="match status" value="1"/>
</dbReference>
<sequence length="456" mass="50583">MGKSIGILLVDDEEGFRETVFERLVLKGHQVTAAASAEAALAAARERNFEVAVVDILMPGMDGLTLLQHLKGQQPLLEVIMITGEGSIESAVDAMKRGAYHYLTKPVKLSELEMQIQKAQERGLLVRQNTLQQEELRLRRRRYGELVGNSEPIGRLLSLAERVAPSNCTVLIEGETGTGKEMIAHMIHRKGPRASRPFIVVNCGSLPEDLLERELFGHSRGAFTGATEARPGLIEVADGGTLLLDEIGEISLSGQVALLRVLETGLFRRLGETREVEVDVRVLAATNRHLSEAVQQGRFREDLYHRLNVVGLCLPPLRERQEDIPLLAQHFLERWAVASRSPKRLSHEALDLLLAYPGPGNVRELSNVVERACLVCDGEQILPEHRGLPGKSPRPGPAGGALRGLFTLREAERHHILWTLEALGGRVEEAAQSLGITSRHLYRKLAQYKEKREHRT</sequence>
<dbReference type="EMBL" id="JACPRF010000376">
    <property type="protein sequence ID" value="MBI2877644.1"/>
    <property type="molecule type" value="Genomic_DNA"/>
</dbReference>